<dbReference type="Gene3D" id="3.30.240.20">
    <property type="entry name" value="bsu07140 like domains"/>
    <property type="match status" value="2"/>
</dbReference>
<accession>A0A1D8GPW3</accession>
<proteinExistence type="inferred from homology"/>
<evidence type="ECO:0008006" key="12">
    <source>
        <dbReference type="Google" id="ProtNLM"/>
    </source>
</evidence>
<evidence type="ECO:0000313" key="11">
    <source>
        <dbReference type="Proteomes" id="UP000095743"/>
    </source>
</evidence>
<reference evidence="10 11" key="1">
    <citation type="submission" date="2016-09" db="EMBL/GenBank/DDBJ databases">
        <title>Genomic analysis reveals versatility of anaerobic energy metabolism of Geosporobacter ferrireducens IRF9 of phylum Firmicutes.</title>
        <authorList>
            <person name="Kim S.-J."/>
        </authorList>
    </citation>
    <scope>NUCLEOTIDE SEQUENCE [LARGE SCALE GENOMIC DNA]</scope>
    <source>
        <strain evidence="10 11">IRF9</strain>
    </source>
</reference>
<evidence type="ECO:0000256" key="6">
    <source>
        <dbReference type="ARBA" id="ARBA00023136"/>
    </source>
</evidence>
<evidence type="ECO:0000256" key="4">
    <source>
        <dbReference type="ARBA" id="ARBA00022692"/>
    </source>
</evidence>
<evidence type="ECO:0000256" key="1">
    <source>
        <dbReference type="ARBA" id="ARBA00004651"/>
    </source>
</evidence>
<dbReference type="InterPro" id="IPR007353">
    <property type="entry name" value="DUF421"/>
</dbReference>
<evidence type="ECO:0000259" key="8">
    <source>
        <dbReference type="Pfam" id="PF04239"/>
    </source>
</evidence>
<feature type="domain" description="YetF C-terminal" evidence="8">
    <location>
        <begin position="82"/>
        <end position="214"/>
    </location>
</feature>
<keyword evidence="3" id="KW-1003">Cell membrane</keyword>
<dbReference type="InterPro" id="IPR023090">
    <property type="entry name" value="UPF0702_alpha/beta_dom_sf"/>
</dbReference>
<dbReference type="STRING" id="1424294.Gferi_27155"/>
<dbReference type="PANTHER" id="PTHR34582">
    <property type="entry name" value="UPF0702 TRANSMEMBRANE PROTEIN YCAP"/>
    <property type="match status" value="1"/>
</dbReference>
<organism evidence="10 11">
    <name type="scientific">Geosporobacter ferrireducens</name>
    <dbReference type="NCBI Taxonomy" id="1424294"/>
    <lineage>
        <taxon>Bacteria</taxon>
        <taxon>Bacillati</taxon>
        <taxon>Bacillota</taxon>
        <taxon>Clostridia</taxon>
        <taxon>Peptostreptococcales</taxon>
        <taxon>Thermotaleaceae</taxon>
        <taxon>Geosporobacter</taxon>
    </lineage>
</organism>
<comment type="similarity">
    <text evidence="2">Belongs to the UPF0702 family.</text>
</comment>
<dbReference type="Pfam" id="PF20730">
    <property type="entry name" value="YetF_N"/>
    <property type="match status" value="1"/>
</dbReference>
<evidence type="ECO:0000256" key="3">
    <source>
        <dbReference type="ARBA" id="ARBA00022475"/>
    </source>
</evidence>
<comment type="subcellular location">
    <subcellularLocation>
        <location evidence="1">Cell membrane</location>
        <topology evidence="1">Multi-pass membrane protein</topology>
    </subcellularLocation>
</comment>
<dbReference type="Pfam" id="PF04239">
    <property type="entry name" value="DUF421"/>
    <property type="match status" value="1"/>
</dbReference>
<feature type="transmembrane region" description="Helical" evidence="7">
    <location>
        <begin position="7"/>
        <end position="26"/>
    </location>
</feature>
<dbReference type="InterPro" id="IPR048454">
    <property type="entry name" value="YetF_N"/>
</dbReference>
<keyword evidence="4 7" id="KW-0812">Transmembrane</keyword>
<dbReference type="OrthoDB" id="9778331at2"/>
<keyword evidence="11" id="KW-1185">Reference proteome</keyword>
<dbReference type="EMBL" id="CP017269">
    <property type="protein sequence ID" value="AOT72913.1"/>
    <property type="molecule type" value="Genomic_DNA"/>
</dbReference>
<dbReference type="GO" id="GO:0005886">
    <property type="term" value="C:plasma membrane"/>
    <property type="evidence" value="ECO:0007669"/>
    <property type="project" value="UniProtKB-SubCell"/>
</dbReference>
<protein>
    <recommendedName>
        <fullName evidence="12">DUF421 domain-containing protein</fullName>
    </recommendedName>
</protein>
<evidence type="ECO:0000259" key="9">
    <source>
        <dbReference type="Pfam" id="PF20730"/>
    </source>
</evidence>
<keyword evidence="5 7" id="KW-1133">Transmembrane helix</keyword>
<gene>
    <name evidence="10" type="ORF">Gferi_27155</name>
</gene>
<name>A0A1D8GPW3_9FIRM</name>
<feature type="domain" description="YetF-like N-terminal transmembrane" evidence="9">
    <location>
        <begin position="5"/>
        <end position="79"/>
    </location>
</feature>
<dbReference type="RefSeq" id="WP_069981222.1">
    <property type="nucleotide sequence ID" value="NZ_CP017269.1"/>
</dbReference>
<dbReference type="KEGG" id="gfe:Gferi_27155"/>
<evidence type="ECO:0000256" key="2">
    <source>
        <dbReference type="ARBA" id="ARBA00006448"/>
    </source>
</evidence>
<evidence type="ECO:0000313" key="10">
    <source>
        <dbReference type="EMBL" id="AOT72913.1"/>
    </source>
</evidence>
<evidence type="ECO:0000256" key="5">
    <source>
        <dbReference type="ARBA" id="ARBA00022989"/>
    </source>
</evidence>
<evidence type="ECO:0000256" key="7">
    <source>
        <dbReference type="SAM" id="Phobius"/>
    </source>
</evidence>
<dbReference type="Proteomes" id="UP000095743">
    <property type="component" value="Chromosome"/>
</dbReference>
<sequence length="245" mass="28684">MKVLIEVFLQTILAFFSIFFITRIIGRQQVAQLTLFDYINGITFGSIAATLATDLNQRTWHHIWGLFLFGALTYLMAYIRLKNRRISKIIQGEPVVVIKDGRILEKNLDRFSYTVDDLTHLLRKKDVFDIQSIEYGILETTGEISILKKAQNETVTAEDLNLKTKQEKLPTEIIVMGNILYENLMKRNITAKWLIDQLRMMNIKDIREVYYASIDANLRIYIDQFEDHFHNSEDITEEQKSIKKD</sequence>
<dbReference type="PANTHER" id="PTHR34582:SF7">
    <property type="entry name" value="UPF0702 TRANSMEMBRANE PROTEIN YDFS"/>
    <property type="match status" value="1"/>
</dbReference>
<feature type="transmembrane region" description="Helical" evidence="7">
    <location>
        <begin position="63"/>
        <end position="81"/>
    </location>
</feature>
<dbReference type="AlphaFoldDB" id="A0A1D8GPW3"/>
<keyword evidence="6 7" id="KW-0472">Membrane</keyword>